<dbReference type="STRING" id="491915.Aflv_1983"/>
<name>B7GLB6_ANOFW</name>
<dbReference type="eggNOG" id="ENOG50325X9">
    <property type="taxonomic scope" value="Bacteria"/>
</dbReference>
<evidence type="ECO:0000313" key="3">
    <source>
        <dbReference type="Proteomes" id="UP000000742"/>
    </source>
</evidence>
<protein>
    <submittedName>
        <fullName evidence="2">Type II site-specific deoxyribonuclease</fullName>
    </submittedName>
</protein>
<dbReference type="SUPFAM" id="SSF52980">
    <property type="entry name" value="Restriction endonuclease-like"/>
    <property type="match status" value="1"/>
</dbReference>
<feature type="region of interest" description="Disordered" evidence="1">
    <location>
        <begin position="1"/>
        <end position="21"/>
    </location>
</feature>
<reference evidence="2 3" key="1">
    <citation type="journal article" date="2008" name="Genome Biol.">
        <title>Encapsulated in silica: genome, proteome and physiology of the thermophilic bacterium Anoxybacillus flavithermus WK1.</title>
        <authorList>
            <person name="Saw J.H."/>
            <person name="Mountain B.W."/>
            <person name="Feng L."/>
            <person name="Omelchenko M.V."/>
            <person name="Hou S."/>
            <person name="Saito J.A."/>
            <person name="Stott M.B."/>
            <person name="Li D."/>
            <person name="Zhao G."/>
            <person name="Wu J."/>
            <person name="Galperin M.Y."/>
            <person name="Koonin E.V."/>
            <person name="Makarova K.S."/>
            <person name="Wolf Y.I."/>
            <person name="Rigden D.J."/>
            <person name="Dunfield P.F."/>
            <person name="Wang L."/>
            <person name="Alam M."/>
        </authorList>
    </citation>
    <scope>NUCLEOTIDE SEQUENCE [LARGE SCALE GENOMIC DNA]</scope>
    <source>
        <strain evidence="3">DSM 21510 / WK1</strain>
    </source>
</reference>
<dbReference type="HOGENOM" id="CLU_620775_0_0_9"/>
<dbReference type="GO" id="GO:0009036">
    <property type="term" value="F:type II site-specific deoxyribonuclease activity"/>
    <property type="evidence" value="ECO:0007669"/>
    <property type="project" value="InterPro"/>
</dbReference>
<gene>
    <name evidence="2" type="ordered locus">Aflv_1983</name>
</gene>
<dbReference type="InterPro" id="IPR011335">
    <property type="entry name" value="Restrct_endonuc-II-like"/>
</dbReference>
<dbReference type="EMBL" id="CP000922">
    <property type="protein sequence ID" value="ACJ34342.1"/>
    <property type="molecule type" value="Genomic_DNA"/>
</dbReference>
<dbReference type="GO" id="GO:0009307">
    <property type="term" value="P:DNA restriction-modification system"/>
    <property type="evidence" value="ECO:0007669"/>
    <property type="project" value="InterPro"/>
</dbReference>
<accession>B7GLB6</accession>
<feature type="compositionally biased region" description="Basic and acidic residues" evidence="1">
    <location>
        <begin position="8"/>
        <end position="19"/>
    </location>
</feature>
<evidence type="ECO:0000313" key="2">
    <source>
        <dbReference type="EMBL" id="ACJ34342.1"/>
    </source>
</evidence>
<evidence type="ECO:0000256" key="1">
    <source>
        <dbReference type="SAM" id="MobiDB-lite"/>
    </source>
</evidence>
<dbReference type="REBASE" id="19231">
    <property type="entry name" value="AflWKORF1982P"/>
</dbReference>
<dbReference type="AlphaFoldDB" id="B7GLB6"/>
<dbReference type="GO" id="GO:0003677">
    <property type="term" value="F:DNA binding"/>
    <property type="evidence" value="ECO:0007669"/>
    <property type="project" value="InterPro"/>
</dbReference>
<dbReference type="KEGG" id="afl:Aflv_1983"/>
<organism evidence="2 3">
    <name type="scientific">Anoxybacillus flavithermus (strain DSM 21510 / WK1)</name>
    <dbReference type="NCBI Taxonomy" id="491915"/>
    <lineage>
        <taxon>Bacteria</taxon>
        <taxon>Bacillati</taxon>
        <taxon>Bacillota</taxon>
        <taxon>Bacilli</taxon>
        <taxon>Bacillales</taxon>
        <taxon>Anoxybacillaceae</taxon>
        <taxon>Anoxybacillus</taxon>
    </lineage>
</organism>
<dbReference type="Pfam" id="PF09208">
    <property type="entry name" value="Endonuc-MspI"/>
    <property type="match status" value="1"/>
</dbReference>
<sequence length="397" mass="46255">MGNLGQENRQKQEHGERNKRNLKSLIKNYSQEGYIAENITPYQIGYPDFDKNQFKIDHLITFDDGEVWGIHTTSTIRTDRAKQIQWDAYHIKQINQNVKKIYLVFPEGLDYNNQQQALSYQRKIREKKMYSAIDDVLSLSELERFIESKGLENEKTGKRKAVEGKNFEKQIVSLLNHPSNIEKWNQSNATEDGYFYPTFQQIMNLIGISKNEKIIKIKATNEIPKLETGGQPKTDILLTITTDRRSKETFTFSCKRSSATYVSIHEYTAESFIEVLDIKDEKLQEAFRKLQEVGGFTKLKEQYDDLYKVMEKELPNLNKKLAQWAYAGIGGYGDQKIHWANYIIVFKNDTKELEMEKMDDYITNILQNVKGQMGTSFQWTYPSKKKGKAIQLKGKIT</sequence>
<proteinExistence type="predicted"/>
<dbReference type="Proteomes" id="UP000000742">
    <property type="component" value="Chromosome"/>
</dbReference>
<dbReference type="InterPro" id="IPR015291">
    <property type="entry name" value="Restrct_endonuc_II_MspI"/>
</dbReference>